<feature type="transmembrane region" description="Helical" evidence="2">
    <location>
        <begin position="66"/>
        <end position="84"/>
    </location>
</feature>
<sequence length="595" mass="63685">MSKQALGKRDARRTSTSPSPSGQDSALAAWCLWAVLALLAAARLLLEFVPSMAAWGLNVDRFVPSPWAWVLLSLPAVALLPALARPVAAWLDRRRVNGTAWQVAMVAAAATLVAAFPDRVWFTGDFIGRQFSLDASGSGVAWYTHAVPLDLALHQQLGHLLVTRWGLEANDYGRLLGVLEAGALAWSASLFARALDLEGVTAISAASLVFWGGWLALFTGYNKALSETVLVVALFGGLGLGVVREGRGIVALAFVLAAGLLLHRSALALIPAFVSAWLVWWRRVDPGHRRQRAAALSLAIPVLTLLLEAPQVVTIVREFDVALFVPLGTRSGAQGDTRALDLLNAIALLSPAGLASLPLGLALGRTWWRPEGPFLAAMVAPLAALALLFYPPEGLFRFWDIFAGLGVALSMLTAWMAAVVLAEAPSWRWLGISLALAAACPSLSFLIHNAHDELGLQRVQAYLREPPARAPMLRATAHEFLGFRLIDLGRPAEAAAEFARAAEMVPSPRVLRQWATAESMAGDLVAAQAVLRRIAERDSTSPDAWRSLAIGSLRAGDTTEAARSLVELARLDPADTVARRLLIQLTPGARSATPR</sequence>
<feature type="region of interest" description="Disordered" evidence="1">
    <location>
        <begin position="1"/>
        <end position="24"/>
    </location>
</feature>
<feature type="compositionally biased region" description="Polar residues" evidence="1">
    <location>
        <begin position="14"/>
        <end position="24"/>
    </location>
</feature>
<keyword evidence="2" id="KW-1133">Transmembrane helix</keyword>
<reference evidence="3 4" key="1">
    <citation type="journal article" date="2019" name="Nat. Microbiol.">
        <title>Mediterranean grassland soil C-N compound turnover is dependent on rainfall and depth, and is mediated by genomically divergent microorganisms.</title>
        <authorList>
            <person name="Diamond S."/>
            <person name="Andeer P.F."/>
            <person name="Li Z."/>
            <person name="Crits-Christoph A."/>
            <person name="Burstein D."/>
            <person name="Anantharaman K."/>
            <person name="Lane K.R."/>
            <person name="Thomas B.C."/>
            <person name="Pan C."/>
            <person name="Northen T.R."/>
            <person name="Banfield J.F."/>
        </authorList>
    </citation>
    <scope>NUCLEOTIDE SEQUENCE [LARGE SCALE GENOMIC DNA]</scope>
    <source>
        <strain evidence="3">WS_3</strain>
    </source>
</reference>
<organism evidence="3 4">
    <name type="scientific">Eiseniibacteriota bacterium</name>
    <dbReference type="NCBI Taxonomy" id="2212470"/>
    <lineage>
        <taxon>Bacteria</taxon>
        <taxon>Candidatus Eiseniibacteriota</taxon>
    </lineage>
</organism>
<evidence type="ECO:0000256" key="1">
    <source>
        <dbReference type="SAM" id="MobiDB-lite"/>
    </source>
</evidence>
<feature type="transmembrane region" description="Helical" evidence="2">
    <location>
        <begin position="249"/>
        <end position="281"/>
    </location>
</feature>
<feature type="transmembrane region" description="Helical" evidence="2">
    <location>
        <begin position="293"/>
        <end position="316"/>
    </location>
</feature>
<keyword evidence="2" id="KW-0472">Membrane</keyword>
<feature type="transmembrane region" description="Helical" evidence="2">
    <location>
        <begin position="398"/>
        <end position="422"/>
    </location>
</feature>
<comment type="caution">
    <text evidence="3">The sequence shown here is derived from an EMBL/GenBank/DDBJ whole genome shotgun (WGS) entry which is preliminary data.</text>
</comment>
<feature type="transmembrane region" description="Helical" evidence="2">
    <location>
        <begin position="27"/>
        <end position="46"/>
    </location>
</feature>
<feature type="transmembrane region" description="Helical" evidence="2">
    <location>
        <begin position="429"/>
        <end position="447"/>
    </location>
</feature>
<dbReference type="SUPFAM" id="SSF48452">
    <property type="entry name" value="TPR-like"/>
    <property type="match status" value="1"/>
</dbReference>
<evidence type="ECO:0000313" key="4">
    <source>
        <dbReference type="Proteomes" id="UP000320184"/>
    </source>
</evidence>
<feature type="transmembrane region" description="Helical" evidence="2">
    <location>
        <begin position="224"/>
        <end position="243"/>
    </location>
</feature>
<feature type="transmembrane region" description="Helical" evidence="2">
    <location>
        <begin position="342"/>
        <end position="362"/>
    </location>
</feature>
<feature type="transmembrane region" description="Helical" evidence="2">
    <location>
        <begin position="199"/>
        <end position="217"/>
    </location>
</feature>
<feature type="transmembrane region" description="Helical" evidence="2">
    <location>
        <begin position="96"/>
        <end position="116"/>
    </location>
</feature>
<accession>A0A538SE35</accession>
<dbReference type="Gene3D" id="1.25.40.10">
    <property type="entry name" value="Tetratricopeptide repeat domain"/>
    <property type="match status" value="1"/>
</dbReference>
<evidence type="ECO:0008006" key="5">
    <source>
        <dbReference type="Google" id="ProtNLM"/>
    </source>
</evidence>
<keyword evidence="2" id="KW-0812">Transmembrane</keyword>
<dbReference type="AlphaFoldDB" id="A0A538SE35"/>
<dbReference type="InterPro" id="IPR011990">
    <property type="entry name" value="TPR-like_helical_dom_sf"/>
</dbReference>
<dbReference type="EMBL" id="VBOT01000120">
    <property type="protein sequence ID" value="TMQ49610.1"/>
    <property type="molecule type" value="Genomic_DNA"/>
</dbReference>
<gene>
    <name evidence="3" type="ORF">E6K73_09595</name>
</gene>
<evidence type="ECO:0000256" key="2">
    <source>
        <dbReference type="SAM" id="Phobius"/>
    </source>
</evidence>
<proteinExistence type="predicted"/>
<name>A0A538SE35_UNCEI</name>
<feature type="transmembrane region" description="Helical" evidence="2">
    <location>
        <begin position="374"/>
        <end position="392"/>
    </location>
</feature>
<protein>
    <recommendedName>
        <fullName evidence="5">Tetratricopeptide repeat protein</fullName>
    </recommendedName>
</protein>
<dbReference type="Proteomes" id="UP000320184">
    <property type="component" value="Unassembled WGS sequence"/>
</dbReference>
<evidence type="ECO:0000313" key="3">
    <source>
        <dbReference type="EMBL" id="TMQ49610.1"/>
    </source>
</evidence>